<dbReference type="Pfam" id="PF00115">
    <property type="entry name" value="COX1"/>
    <property type="match status" value="1"/>
</dbReference>
<feature type="transmembrane region" description="Helical" evidence="2">
    <location>
        <begin position="635"/>
        <end position="657"/>
    </location>
</feature>
<keyword evidence="2" id="KW-0812">Transmembrane</keyword>
<protein>
    <submittedName>
        <fullName evidence="4">Cbb3-type cytochrome c oxidase subunit I</fullName>
    </submittedName>
</protein>
<dbReference type="PANTHER" id="PTHR10422">
    <property type="entry name" value="CYTOCHROME C OXIDASE SUBUNIT 1"/>
    <property type="match status" value="1"/>
</dbReference>
<evidence type="ECO:0000256" key="2">
    <source>
        <dbReference type="SAM" id="Phobius"/>
    </source>
</evidence>
<accession>A0ABT2QJZ6</accession>
<feature type="transmembrane region" description="Helical" evidence="2">
    <location>
        <begin position="1084"/>
        <end position="1102"/>
    </location>
</feature>
<dbReference type="Gene3D" id="1.20.210.10">
    <property type="entry name" value="Cytochrome c oxidase-like, subunit I domain"/>
    <property type="match status" value="1"/>
</dbReference>
<feature type="transmembrane region" description="Helical" evidence="2">
    <location>
        <begin position="989"/>
        <end position="1009"/>
    </location>
</feature>
<dbReference type="InterPro" id="IPR000883">
    <property type="entry name" value="Cyt_C_Oxase_1"/>
</dbReference>
<keyword evidence="2" id="KW-0472">Membrane</keyword>
<dbReference type="InterPro" id="IPR023616">
    <property type="entry name" value="Cyt_c_oxase-like_su1_dom"/>
</dbReference>
<keyword evidence="2" id="KW-1133">Transmembrane helix</keyword>
<feature type="transmembrane region" description="Helical" evidence="2">
    <location>
        <begin position="1021"/>
        <end position="1043"/>
    </location>
</feature>
<proteinExistence type="predicted"/>
<feature type="region of interest" description="Disordered" evidence="1">
    <location>
        <begin position="1"/>
        <end position="22"/>
    </location>
</feature>
<keyword evidence="5" id="KW-1185">Reference proteome</keyword>
<evidence type="ECO:0000313" key="4">
    <source>
        <dbReference type="EMBL" id="MCU4975222.1"/>
    </source>
</evidence>
<dbReference type="InterPro" id="IPR036927">
    <property type="entry name" value="Cyt_c_oxase-like_su1_sf"/>
</dbReference>
<name>A0ABT2QJZ6_9EURY</name>
<dbReference type="PANTHER" id="PTHR10422:SF38">
    <property type="entry name" value="CYTOCHROME B SUBUNIT OF NITRIC OXIDE REDUCTASE"/>
    <property type="match status" value="1"/>
</dbReference>
<feature type="transmembrane region" description="Helical" evidence="2">
    <location>
        <begin position="725"/>
        <end position="745"/>
    </location>
</feature>
<dbReference type="EMBL" id="JAOPKB010000016">
    <property type="protein sequence ID" value="MCU4975222.1"/>
    <property type="molecule type" value="Genomic_DNA"/>
</dbReference>
<feature type="transmembrane region" description="Helical" evidence="2">
    <location>
        <begin position="805"/>
        <end position="827"/>
    </location>
</feature>
<evidence type="ECO:0000256" key="1">
    <source>
        <dbReference type="SAM" id="MobiDB-lite"/>
    </source>
</evidence>
<dbReference type="Proteomes" id="UP001320972">
    <property type="component" value="Unassembled WGS sequence"/>
</dbReference>
<evidence type="ECO:0000313" key="5">
    <source>
        <dbReference type="Proteomes" id="UP001320972"/>
    </source>
</evidence>
<feature type="domain" description="Cytochrome oxidase subunit I profile" evidence="3">
    <location>
        <begin position="838"/>
        <end position="1040"/>
    </location>
</feature>
<feature type="transmembrane region" description="Helical" evidence="2">
    <location>
        <begin position="583"/>
        <end position="605"/>
    </location>
</feature>
<dbReference type="SUPFAM" id="SSF81442">
    <property type="entry name" value="Cytochrome c oxidase subunit I-like"/>
    <property type="match status" value="1"/>
</dbReference>
<evidence type="ECO:0000259" key="3">
    <source>
        <dbReference type="PROSITE" id="PS50855"/>
    </source>
</evidence>
<dbReference type="RefSeq" id="WP_338009008.1">
    <property type="nucleotide sequence ID" value="NZ_JAOPKB010000016.1"/>
</dbReference>
<organism evidence="4 5">
    <name type="scientific">Natronoglomus mannanivorans</name>
    <dbReference type="NCBI Taxonomy" id="2979990"/>
    <lineage>
        <taxon>Archaea</taxon>
        <taxon>Methanobacteriati</taxon>
        <taxon>Methanobacteriota</taxon>
        <taxon>Stenosarchaea group</taxon>
        <taxon>Halobacteria</taxon>
        <taxon>Halobacteriales</taxon>
        <taxon>Natrialbaceae</taxon>
        <taxon>Natronoglomus</taxon>
    </lineage>
</organism>
<feature type="transmembrane region" description="Helical" evidence="2">
    <location>
        <begin position="776"/>
        <end position="793"/>
    </location>
</feature>
<feature type="transmembrane region" description="Helical" evidence="2">
    <location>
        <begin position="691"/>
        <end position="713"/>
    </location>
</feature>
<feature type="transmembrane region" description="Helical" evidence="2">
    <location>
        <begin position="879"/>
        <end position="900"/>
    </location>
</feature>
<dbReference type="InterPro" id="IPR054309">
    <property type="entry name" value="NorB_cytochrome_c-like"/>
</dbReference>
<sequence>MGLTNILTDEGPRKRSARQATDYVPDRLEAGAKTVVGLSSRARRTAGERAGDAIDRGVDELRGRSESRFGDDAGVRERLVERAADELCNRAFDRSVDDLREQAERELDLDPDPDPDVDIGIDDTLDRALESFLRRYGLDAARLDDRTLAAIRDRLAANADVGPTELLEQFDADGSGRPSAESGSGVDSDAQAAADTVAEAYARFCADLDLDLETDRSLDRILEDVLQQDAVVVGHAVDRLLTEELSQLVGDRAVDSAGTADLTREAAQSIDVTEPGTDEGIGSDETETNERTVRPAAAMALAVTALLSDDLAGDRSLARALPLLVSNLTDGGGNRAIGRVFLELVSNQLVKNGSGLDLSSLGSGSNGKGSKALVALFVANLVAMTVGAWISHEKAPPIPDEIRGPDGETIVTDEQVRLGKKAFQANGLMNHGSILGNGSYFGVDLTADVLDLKATYVREYYARQRGAESFEALDDAARAVVTERVERELDADAPEGSIARYSAAEVYAHLRIRDDYVDRYYAGAPERGIPQGFVDSADQAERIADFACWTAWMAHTNRPGSDHSYTNDWPYVPATGNRPTGQVLVWSTISVILLIAGGGAGAWAYNAIDFAEPATELVDVPSPDAVSVTPTQYAAAWYVPVAGALFVAQALVGALLAHYYVERTGFYGIGDTLGIDIVSLLPFSVGRTWHVNLAVLWITTLWLAGGLFLPGLFTDRDPPWQAESATALLGVLVATTVGAFAGVWFGSRGAFGTPEDGELWWWLGSEGLEYLEVGRFWKLLLLTGFVGWTGLVLRSVRRMDEPPTGLGHFMTYAGGSIALMFAASMLYTPETNIAVTEFWRWWVVHMWVEGVFEFFVTAVISVALVSMDLVDQADAERAILFEVFAIMAAGIVGVSHHYWWVGLPDIWVPIGTTFSTLEFVPLIFILYRSFGEYRSMKAQGEEFPYTLPLLFIVGSSVWNFVGGGVLGFFVNLPVINYYEHGTYLTVAHAHAATFGAFGLLALGLGTYILRVVTPEAAWEPTWFRGAFWLTNVGLAVMTFASLLPLGFVQLRAVYQDGYAAARSLEFYEQDHVQTLLWARTLGDTPMILGAIAFTVGAIRHLLAARRQQVASG</sequence>
<gene>
    <name evidence="4" type="ORF">OB955_21200</name>
</gene>
<reference evidence="4 5" key="1">
    <citation type="submission" date="2022-09" db="EMBL/GenBank/DDBJ databases">
        <title>Enrichment on poylsaccharides allowed isolation of novel metabolic and taxonomic groups of Haloarchaea.</title>
        <authorList>
            <person name="Sorokin D.Y."/>
            <person name="Elcheninov A.G."/>
            <person name="Khizhniak T.V."/>
            <person name="Kolganova T.V."/>
            <person name="Kublanov I.V."/>
        </authorList>
    </citation>
    <scope>NUCLEOTIDE SEQUENCE [LARGE SCALE GENOMIC DNA]</scope>
    <source>
        <strain evidence="4 5">AArc-m2/3/4</strain>
    </source>
</reference>
<dbReference type="Pfam" id="PF22085">
    <property type="entry name" value="NorB_cytochrome_c-like"/>
    <property type="match status" value="1"/>
</dbReference>
<dbReference type="PROSITE" id="PS50855">
    <property type="entry name" value="COX1"/>
    <property type="match status" value="1"/>
</dbReference>
<feature type="transmembrane region" description="Helical" evidence="2">
    <location>
        <begin position="947"/>
        <end position="969"/>
    </location>
</feature>
<feature type="region of interest" description="Disordered" evidence="1">
    <location>
        <begin position="169"/>
        <end position="191"/>
    </location>
</feature>
<feature type="region of interest" description="Disordered" evidence="1">
    <location>
        <begin position="264"/>
        <end position="291"/>
    </location>
</feature>
<comment type="caution">
    <text evidence="4">The sequence shown here is derived from an EMBL/GenBank/DDBJ whole genome shotgun (WGS) entry which is preliminary data.</text>
</comment>
<feature type="transmembrane region" description="Helical" evidence="2">
    <location>
        <begin position="847"/>
        <end position="867"/>
    </location>
</feature>
<feature type="transmembrane region" description="Helical" evidence="2">
    <location>
        <begin position="906"/>
        <end position="927"/>
    </location>
</feature>